<evidence type="ECO:0000313" key="2">
    <source>
        <dbReference type="Proteomes" id="UP000317663"/>
    </source>
</evidence>
<keyword evidence="2" id="KW-1185">Reference proteome</keyword>
<organism evidence="1 2">
    <name type="scientific">Ewingella americana</name>
    <dbReference type="NCBI Taxonomy" id="41202"/>
    <lineage>
        <taxon>Bacteria</taxon>
        <taxon>Pseudomonadati</taxon>
        <taxon>Pseudomonadota</taxon>
        <taxon>Gammaproteobacteria</taxon>
        <taxon>Enterobacterales</taxon>
        <taxon>Yersiniaceae</taxon>
        <taxon>Ewingella</taxon>
    </lineage>
</organism>
<evidence type="ECO:0000313" key="1">
    <source>
        <dbReference type="EMBL" id="TPG60105.1"/>
    </source>
</evidence>
<gene>
    <name evidence="1" type="ORF">EAH77_16180</name>
</gene>
<dbReference type="AlphaFoldDB" id="A0A502GDX2"/>
<dbReference type="EMBL" id="RCZD01000008">
    <property type="protein sequence ID" value="TPG60105.1"/>
    <property type="molecule type" value="Genomic_DNA"/>
</dbReference>
<dbReference type="RefSeq" id="WP_140473832.1">
    <property type="nucleotide sequence ID" value="NZ_RCZD01000008.1"/>
</dbReference>
<dbReference type="Proteomes" id="UP000317663">
    <property type="component" value="Unassembled WGS sequence"/>
</dbReference>
<sequence length="370" mass="39621">MLKMSSLMNSPLRKNNNLSDVANTSAAISNLKALPAVLGKNGQAIFISETNTLGKIVSDSIFRKLRLISSDDELTLEKQTIKSFKEVFDTWTRSATVPAELSAWTYNANLDIIANTTNSSGFVGVASPDSYSNNVFEITLSSTNGDDDLIGIILAFARVGTKDYTLSAIRSVGGFGNGKTAGIWSIVYNLSQPDQKIIFKKSGELKWGNGGVGETGAESGYVEGTAGQGWNAFPNGVSIKSTRDGDSFKVITTQLNDPDNYVASSEISLDLNSDAVLAVFKGSASVGFMALSQAASSWKIKTFSGGPNTIIDSRNGGVLWSYDYASSSWKQDTSYPIENAISAGRLYSNETTKALFYSEPGDTINLTRLK</sequence>
<accession>A0A502GDX2</accession>
<protein>
    <submittedName>
        <fullName evidence="1">Uncharacterized protein</fullName>
    </submittedName>
</protein>
<reference evidence="1 2" key="1">
    <citation type="journal article" date="2019" name="Environ. Microbiol.">
        <title>Species interactions and distinct microbial communities in high Arctic permafrost affected cryosols are associated with the CH4 and CO2 gas fluxes.</title>
        <authorList>
            <person name="Altshuler I."/>
            <person name="Hamel J."/>
            <person name="Turney S."/>
            <person name="Magnuson E."/>
            <person name="Levesque R."/>
            <person name="Greer C."/>
            <person name="Whyte L.G."/>
        </authorList>
    </citation>
    <scope>NUCLEOTIDE SEQUENCE [LARGE SCALE GENOMIC DNA]</scope>
    <source>
        <strain evidence="1 2">E4</strain>
    </source>
</reference>
<comment type="caution">
    <text evidence="1">The sequence shown here is derived from an EMBL/GenBank/DDBJ whole genome shotgun (WGS) entry which is preliminary data.</text>
</comment>
<name>A0A502GDX2_9GAMM</name>
<proteinExistence type="predicted"/>